<dbReference type="InterPro" id="IPR027417">
    <property type="entry name" value="P-loop_NTPase"/>
</dbReference>
<protein>
    <recommendedName>
        <fullName evidence="2">Bacterial type II secretion system protein E domain-containing protein</fullName>
    </recommendedName>
</protein>
<dbReference type="STRING" id="869279.SE15_03225"/>
<evidence type="ECO:0000259" key="2">
    <source>
        <dbReference type="Pfam" id="PF00437"/>
    </source>
</evidence>
<dbReference type="Gene3D" id="3.30.450.380">
    <property type="match status" value="1"/>
</dbReference>
<dbReference type="InterPro" id="IPR050921">
    <property type="entry name" value="T4SS_GSP_E_ATPase"/>
</dbReference>
<dbReference type="AlphaFoldDB" id="A0A0P6YGU1"/>
<sequence length="415" mass="45096">MAWDFFEQAALSAEEQEQIVSDAAERLANSLSFRQMVDMDGLAARALGAVGEVLAQRRLDVARDQMLALAERVTGRVNGLGVLLPLLRRDDLSEITITPEGRVFVLKKGAVNFTPVDGMNLDAQGCQRMVEALLRPTGRGISEAMPTVSAKLPRIESLPGLKGGARVHILHPAIVPSRAGMYSINIRLFEPAPVKPEKLIEWQMAPENVIADLLAAVSRGVRLLVIGGTASGKTTFLSAMCTAIPKDARVVKIEDPEEIWMDHPHVVTIEARKAPLGSTSVQDYTLRHGVDDAMRMSPKWLIVGEVRTGDAAAALFRAQMSDHPGLSTFHAEGPDAAVKRMALIMGVDAKIDRMNAKELFAAGVEVVAQVGVPKSGDKRRLIGVWEVQPDLKGGDVVFERLYAYGESNMKTISRR</sequence>
<dbReference type="Gene3D" id="3.40.50.300">
    <property type="entry name" value="P-loop containing nucleotide triphosphate hydrolases"/>
    <property type="match status" value="1"/>
</dbReference>
<evidence type="ECO:0000313" key="4">
    <source>
        <dbReference type="Proteomes" id="UP000050544"/>
    </source>
</evidence>
<reference evidence="3 4" key="1">
    <citation type="submission" date="2015-07" db="EMBL/GenBank/DDBJ databases">
        <title>Whole genome sequence of Thermanaerothrix daxensis DSM 23592.</title>
        <authorList>
            <person name="Hemp J."/>
            <person name="Ward L.M."/>
            <person name="Pace L.A."/>
            <person name="Fischer W.W."/>
        </authorList>
    </citation>
    <scope>NUCLEOTIDE SEQUENCE [LARGE SCALE GENOMIC DNA]</scope>
    <source>
        <strain evidence="3 4">GNS-1</strain>
    </source>
</reference>
<dbReference type="SUPFAM" id="SSF52540">
    <property type="entry name" value="P-loop containing nucleoside triphosphate hydrolases"/>
    <property type="match status" value="1"/>
</dbReference>
<dbReference type="Pfam" id="PF00437">
    <property type="entry name" value="T2SSE"/>
    <property type="match status" value="1"/>
</dbReference>
<dbReference type="PANTHER" id="PTHR30486">
    <property type="entry name" value="TWITCHING MOTILITY PROTEIN PILT"/>
    <property type="match status" value="1"/>
</dbReference>
<accession>A0A0P6YGU1</accession>
<dbReference type="OrthoDB" id="9810761at2"/>
<feature type="domain" description="Bacterial type II secretion system protein E" evidence="2">
    <location>
        <begin position="141"/>
        <end position="358"/>
    </location>
</feature>
<evidence type="ECO:0000256" key="1">
    <source>
        <dbReference type="ARBA" id="ARBA00006611"/>
    </source>
</evidence>
<comment type="similarity">
    <text evidence="1">Belongs to the GSP E family.</text>
</comment>
<dbReference type="EMBL" id="LGKO01000002">
    <property type="protein sequence ID" value="KPL84189.1"/>
    <property type="molecule type" value="Genomic_DNA"/>
</dbReference>
<dbReference type="InterPro" id="IPR001482">
    <property type="entry name" value="T2SS/T4SS_dom"/>
</dbReference>
<comment type="caution">
    <text evidence="3">The sequence shown here is derived from an EMBL/GenBank/DDBJ whole genome shotgun (WGS) entry which is preliminary data.</text>
</comment>
<keyword evidence="4" id="KW-1185">Reference proteome</keyword>
<evidence type="ECO:0000313" key="3">
    <source>
        <dbReference type="EMBL" id="KPL84189.1"/>
    </source>
</evidence>
<organism evidence="3 4">
    <name type="scientific">Thermanaerothrix daxensis</name>
    <dbReference type="NCBI Taxonomy" id="869279"/>
    <lineage>
        <taxon>Bacteria</taxon>
        <taxon>Bacillati</taxon>
        <taxon>Chloroflexota</taxon>
        <taxon>Anaerolineae</taxon>
        <taxon>Anaerolineales</taxon>
        <taxon>Anaerolineaceae</taxon>
        <taxon>Thermanaerothrix</taxon>
    </lineage>
</organism>
<dbReference type="PANTHER" id="PTHR30486:SF6">
    <property type="entry name" value="TYPE IV PILUS RETRACTATION ATPASE PILT"/>
    <property type="match status" value="1"/>
</dbReference>
<name>A0A0P6YGU1_9CHLR</name>
<gene>
    <name evidence="3" type="ORF">SE15_03225</name>
</gene>
<dbReference type="GO" id="GO:0016887">
    <property type="term" value="F:ATP hydrolysis activity"/>
    <property type="evidence" value="ECO:0007669"/>
    <property type="project" value="InterPro"/>
</dbReference>
<dbReference type="Proteomes" id="UP000050544">
    <property type="component" value="Unassembled WGS sequence"/>
</dbReference>
<dbReference type="RefSeq" id="WP_054520653.1">
    <property type="nucleotide sequence ID" value="NZ_LGKO01000002.1"/>
</dbReference>
<proteinExistence type="inferred from homology"/>